<organism evidence="2 3">
    <name type="scientific">Schizothecium vesticola</name>
    <dbReference type="NCBI Taxonomy" id="314040"/>
    <lineage>
        <taxon>Eukaryota</taxon>
        <taxon>Fungi</taxon>
        <taxon>Dikarya</taxon>
        <taxon>Ascomycota</taxon>
        <taxon>Pezizomycotina</taxon>
        <taxon>Sordariomycetes</taxon>
        <taxon>Sordariomycetidae</taxon>
        <taxon>Sordariales</taxon>
        <taxon>Schizotheciaceae</taxon>
        <taxon>Schizothecium</taxon>
    </lineage>
</organism>
<evidence type="ECO:0000313" key="2">
    <source>
        <dbReference type="EMBL" id="KAK0740646.1"/>
    </source>
</evidence>
<proteinExistence type="predicted"/>
<dbReference type="Proteomes" id="UP001172155">
    <property type="component" value="Unassembled WGS sequence"/>
</dbReference>
<sequence>MASRSASGGDPTNASSSSSSSAPVAGPSAAKPPIPPLINVAPYIFTPMPEGMFDFLATPHADADEPLRDRVARLRHILATLDYQRAGVRDNMLYMFDREKDRLIQEAEAREAAAAVPEDPSLPYGEVDELVAAMEAPADPRVNYSLGREEVGQMVWGVRQRQGQRGLTAREAAMENIFRVVESSLGELGGYDAHIMNIRRMYAERLMREEALISEAGLRPEERVLGR</sequence>
<dbReference type="AlphaFoldDB" id="A0AA40EJS8"/>
<keyword evidence="3" id="KW-1185">Reference proteome</keyword>
<evidence type="ECO:0000256" key="1">
    <source>
        <dbReference type="SAM" id="MobiDB-lite"/>
    </source>
</evidence>
<comment type="caution">
    <text evidence="2">The sequence shown here is derived from an EMBL/GenBank/DDBJ whole genome shotgun (WGS) entry which is preliminary data.</text>
</comment>
<name>A0AA40EJS8_9PEZI</name>
<feature type="compositionally biased region" description="Low complexity" evidence="1">
    <location>
        <begin position="7"/>
        <end position="29"/>
    </location>
</feature>
<accession>A0AA40EJS8</accession>
<reference evidence="2" key="1">
    <citation type="submission" date="2023-06" db="EMBL/GenBank/DDBJ databases">
        <title>Genome-scale phylogeny and comparative genomics of the fungal order Sordariales.</title>
        <authorList>
            <consortium name="Lawrence Berkeley National Laboratory"/>
            <person name="Hensen N."/>
            <person name="Bonometti L."/>
            <person name="Westerberg I."/>
            <person name="Brannstrom I.O."/>
            <person name="Guillou S."/>
            <person name="Cros-Aarteil S."/>
            <person name="Calhoun S."/>
            <person name="Haridas S."/>
            <person name="Kuo A."/>
            <person name="Mondo S."/>
            <person name="Pangilinan J."/>
            <person name="Riley R."/>
            <person name="LaButti K."/>
            <person name="Andreopoulos B."/>
            <person name="Lipzen A."/>
            <person name="Chen C."/>
            <person name="Yanf M."/>
            <person name="Daum C."/>
            <person name="Ng V."/>
            <person name="Clum A."/>
            <person name="Steindorff A."/>
            <person name="Ohm R."/>
            <person name="Martin F."/>
            <person name="Silar P."/>
            <person name="Natvig D."/>
            <person name="Lalanne C."/>
            <person name="Gautier V."/>
            <person name="Ament-velasquez S.L."/>
            <person name="Kruys A."/>
            <person name="Hutchinson M.I."/>
            <person name="Powell A.J."/>
            <person name="Barry K."/>
            <person name="Miller A.N."/>
            <person name="Grigoriev I.V."/>
            <person name="Debuchy R."/>
            <person name="Gladieux P."/>
            <person name="Thoren M.H."/>
            <person name="Johannesson H."/>
        </authorList>
    </citation>
    <scope>NUCLEOTIDE SEQUENCE</scope>
    <source>
        <strain evidence="2">SMH3187-1</strain>
    </source>
</reference>
<dbReference type="EMBL" id="JAUKUD010000006">
    <property type="protein sequence ID" value="KAK0740646.1"/>
    <property type="molecule type" value="Genomic_DNA"/>
</dbReference>
<evidence type="ECO:0000313" key="3">
    <source>
        <dbReference type="Proteomes" id="UP001172155"/>
    </source>
</evidence>
<feature type="region of interest" description="Disordered" evidence="1">
    <location>
        <begin position="1"/>
        <end position="31"/>
    </location>
</feature>
<gene>
    <name evidence="2" type="ORF">B0T18DRAFT_431920</name>
</gene>
<protein>
    <submittedName>
        <fullName evidence="2">Uncharacterized protein</fullName>
    </submittedName>
</protein>